<dbReference type="Pfam" id="PF05199">
    <property type="entry name" value="GMC_oxred_C"/>
    <property type="match status" value="1"/>
</dbReference>
<dbReference type="InterPro" id="IPR036188">
    <property type="entry name" value="FAD/NAD-bd_sf"/>
</dbReference>
<dbReference type="PIRSF" id="PIRSF000137">
    <property type="entry name" value="Alcohol_oxidase"/>
    <property type="match status" value="1"/>
</dbReference>
<evidence type="ECO:0000313" key="6">
    <source>
        <dbReference type="Proteomes" id="UP001610335"/>
    </source>
</evidence>
<evidence type="ECO:0000256" key="1">
    <source>
        <dbReference type="ARBA" id="ARBA00010790"/>
    </source>
</evidence>
<accession>A0ABR4IJL6</accession>
<name>A0ABR4IJL6_9EURO</name>
<gene>
    <name evidence="5" type="ORF">BDW59DRAFT_143591</name>
</gene>
<dbReference type="PANTHER" id="PTHR11552:SF138">
    <property type="entry name" value="DEHYDROGENASE PKFF-RELATED"/>
    <property type="match status" value="1"/>
</dbReference>
<comment type="caution">
    <text evidence="5">The sequence shown here is derived from an EMBL/GenBank/DDBJ whole genome shotgun (WGS) entry which is preliminary data.</text>
</comment>
<proteinExistence type="inferred from homology"/>
<comment type="similarity">
    <text evidence="1">Belongs to the GMC oxidoreductase family.</text>
</comment>
<dbReference type="InterPro" id="IPR007867">
    <property type="entry name" value="GMC_OxRtase_C"/>
</dbReference>
<keyword evidence="6" id="KW-1185">Reference proteome</keyword>
<feature type="domain" description="Glucose-methanol-choline oxidoreductase N-terminal" evidence="4">
    <location>
        <begin position="307"/>
        <end position="321"/>
    </location>
</feature>
<evidence type="ECO:0000313" key="5">
    <source>
        <dbReference type="EMBL" id="KAL2827960.1"/>
    </source>
</evidence>
<feature type="signal peptide" evidence="3">
    <location>
        <begin position="1"/>
        <end position="19"/>
    </location>
</feature>
<dbReference type="PROSITE" id="PS00624">
    <property type="entry name" value="GMC_OXRED_2"/>
    <property type="match status" value="1"/>
</dbReference>
<dbReference type="Gene3D" id="3.30.560.10">
    <property type="entry name" value="Glucose Oxidase, domain 3"/>
    <property type="match status" value="1"/>
</dbReference>
<dbReference type="InterPro" id="IPR000172">
    <property type="entry name" value="GMC_OxRdtase_N"/>
</dbReference>
<keyword evidence="3" id="KW-0732">Signal</keyword>
<reference evidence="5 6" key="1">
    <citation type="submission" date="2024-07" db="EMBL/GenBank/DDBJ databases">
        <title>Section-level genome sequencing and comparative genomics of Aspergillus sections Usti and Cavernicolus.</title>
        <authorList>
            <consortium name="Lawrence Berkeley National Laboratory"/>
            <person name="Nybo J.L."/>
            <person name="Vesth T.C."/>
            <person name="Theobald S."/>
            <person name="Frisvad J.C."/>
            <person name="Larsen T.O."/>
            <person name="Kjaerboelling I."/>
            <person name="Rothschild-Mancinelli K."/>
            <person name="Lyhne E.K."/>
            <person name="Kogle M.E."/>
            <person name="Barry K."/>
            <person name="Clum A."/>
            <person name="Na H."/>
            <person name="Ledsgaard L."/>
            <person name="Lin J."/>
            <person name="Lipzen A."/>
            <person name="Kuo A."/>
            <person name="Riley R."/>
            <person name="Mondo S."/>
            <person name="LaButti K."/>
            <person name="Haridas S."/>
            <person name="Pangalinan J."/>
            <person name="Salamov A.A."/>
            <person name="Simmons B.A."/>
            <person name="Magnuson J.K."/>
            <person name="Chen J."/>
            <person name="Drula E."/>
            <person name="Henrissat B."/>
            <person name="Wiebenga A."/>
            <person name="Lubbers R.J."/>
            <person name="Gomes A.C."/>
            <person name="Makela M.R."/>
            <person name="Stajich J."/>
            <person name="Grigoriev I.V."/>
            <person name="Mortensen U.H."/>
            <person name="De vries R.P."/>
            <person name="Baker S.E."/>
            <person name="Andersen M.R."/>
        </authorList>
    </citation>
    <scope>NUCLEOTIDE SEQUENCE [LARGE SCALE GENOMIC DNA]</scope>
    <source>
        <strain evidence="5 6">CBS 600.67</strain>
    </source>
</reference>
<keyword evidence="2" id="KW-0325">Glycoprotein</keyword>
<evidence type="ECO:0000259" key="4">
    <source>
        <dbReference type="PROSITE" id="PS00624"/>
    </source>
</evidence>
<dbReference type="InterPro" id="IPR012132">
    <property type="entry name" value="GMC_OxRdtase"/>
</dbReference>
<evidence type="ECO:0000256" key="2">
    <source>
        <dbReference type="ARBA" id="ARBA00023180"/>
    </source>
</evidence>
<evidence type="ECO:0000256" key="3">
    <source>
        <dbReference type="SAM" id="SignalP"/>
    </source>
</evidence>
<feature type="chain" id="PRO_5047129405" description="Glucose-methanol-choline oxidoreductase N-terminal domain-containing protein" evidence="3">
    <location>
        <begin position="20"/>
        <end position="601"/>
    </location>
</feature>
<dbReference type="SUPFAM" id="SSF51905">
    <property type="entry name" value="FAD/NAD(P)-binding domain"/>
    <property type="match status" value="1"/>
</dbReference>
<dbReference type="PANTHER" id="PTHR11552">
    <property type="entry name" value="GLUCOSE-METHANOL-CHOLINE GMC OXIDOREDUCTASE"/>
    <property type="match status" value="1"/>
</dbReference>
<dbReference type="EMBL" id="JBFXLS010000022">
    <property type="protein sequence ID" value="KAL2827960.1"/>
    <property type="molecule type" value="Genomic_DNA"/>
</dbReference>
<dbReference type="Pfam" id="PF00732">
    <property type="entry name" value="GMC_oxred_N"/>
    <property type="match status" value="1"/>
</dbReference>
<dbReference type="Gene3D" id="3.50.50.60">
    <property type="entry name" value="FAD/NAD(P)-binding domain"/>
    <property type="match status" value="1"/>
</dbReference>
<dbReference type="SUPFAM" id="SSF54373">
    <property type="entry name" value="FAD-linked reductases, C-terminal domain"/>
    <property type="match status" value="1"/>
</dbReference>
<protein>
    <recommendedName>
        <fullName evidence="4">Glucose-methanol-choline oxidoreductase N-terminal domain-containing protein</fullName>
    </recommendedName>
</protein>
<dbReference type="Proteomes" id="UP001610335">
    <property type="component" value="Unassembled WGS sequence"/>
</dbReference>
<organism evidence="5 6">
    <name type="scientific">Aspergillus cavernicola</name>
    <dbReference type="NCBI Taxonomy" id="176166"/>
    <lineage>
        <taxon>Eukaryota</taxon>
        <taxon>Fungi</taxon>
        <taxon>Dikarya</taxon>
        <taxon>Ascomycota</taxon>
        <taxon>Pezizomycotina</taxon>
        <taxon>Eurotiomycetes</taxon>
        <taxon>Eurotiomycetidae</taxon>
        <taxon>Eurotiales</taxon>
        <taxon>Aspergillaceae</taxon>
        <taxon>Aspergillus</taxon>
        <taxon>Aspergillus subgen. Nidulantes</taxon>
    </lineage>
</organism>
<sequence length="601" mass="64168">MGRFTLFLSLASLAVPSFALTNRQLGNDVTYDYVVVGGGTAGLAIAARLAESPDVTIAVVEAGGHYETEGGPLSIIPGFAGTANTGTDPSDVSPIDWNFVAEPLAEANNRELRYARGKTLGGSSARHYMVYQRGTKGTYDQWADITGDSSWEWDSVLPYFKKSCELTPVNMTGRFDNTSVTYNPAAFDPAGAPLQVTWPNFGSPFSTYVETGLESIGVLSSTDFNSGNLNGSAWASITINPQSQKRDSSETSFLNSAVRNSSPLQVYEHTMATRLLFDGTTATGVLVESAGVPFTINARKEVIVSAGAFQSPQLLMVSGIGPRDILESHNIPVLQDLPGVGQNLWDHPMFGVVHVVNLVTTTRLLFDPPSLAEAFMEYSVQQGPLTSPGFGVLGWERLPSDKLTDSAKEDLEAFPADWPEVEYLSVDGILDGWHSAADQLVGHGEQYASIAAALVAPLSRGNISISSANAHDAPIINLNYLEHPTDQEVAIAAVKRLRAAWKGAAISIGPEYSPGEEVQTDEEILEFLRESISPVFHAAGTCAMGKASDPNAVVDSNAKVFGINRLRVVDASIMPTLPAGHPQSSIYMVAEKIAAEILNGN</sequence>